<accession>A0A0C1PZW0</accession>
<dbReference type="PANTHER" id="PTHR43452:SF30">
    <property type="entry name" value="PYRUVATE DECARBOXYLASE ISOZYME 1-RELATED"/>
    <property type="match status" value="1"/>
</dbReference>
<evidence type="ECO:0000313" key="17">
    <source>
        <dbReference type="EMBL" id="KID41173.1"/>
    </source>
</evidence>
<sequence length="556" mass="62164">MYTISDYLLDLLNYLNVKDVLGVPGDYNLSFLDHITRRSDMKWRGNMNELNAAYMADGYARQNGMAVLVTTFGVGELSAVNGLSGSQAEKVPVLEIVGTPTLAAQYDQKLIHHSLGDGNFEHFQNVHKELGFKVEAITKDDAISEINQVVKYVYENKQPGYLALPVDLTEMPVNPIFKQLIPSLFRNKNEPHDHLQNIEAISNQLKNSHHPILIIGEDVQRFHLQDVVRNFIINNDIPFADMIESKGIIDETLPQFIGTYNGSLSKDLTNQLINKSDLILLLGAILTDANTGGFTQSFNSQNTIDINAKRINFYSKIINYNEQNGFVNLIKIISQTSLSQSFPKGPHDSINNKLPVPSDKPITQDFYTSAMSNFIQSDDTVIAEQGTSLFALEQIKFPANVKFICQPLWSSIGFSFPATLGSQLANPKRRNVLSIGEGSLLMTIQEMGFAVKYDLKPIIFVIDNHGYSVERVIHGMHEPYNDVPALNYSLIPEAFGAKKNQYNYFDVRTEKELLMAMKSIENNSSQLSIVRVSMAASDAPEDLKEFGKIIAKQNKG</sequence>
<evidence type="ECO:0000256" key="1">
    <source>
        <dbReference type="ARBA" id="ARBA00001920"/>
    </source>
</evidence>
<dbReference type="InterPro" id="IPR047214">
    <property type="entry name" value="TPP_PDC_IPDC"/>
</dbReference>
<dbReference type="GO" id="GO:0030976">
    <property type="term" value="F:thiamine pyrophosphate binding"/>
    <property type="evidence" value="ECO:0007669"/>
    <property type="project" value="InterPro"/>
</dbReference>
<dbReference type="SUPFAM" id="SSF52518">
    <property type="entry name" value="Thiamin diphosphate-binding fold (THDP-binding)"/>
    <property type="match status" value="2"/>
</dbReference>
<dbReference type="GO" id="GO:0004737">
    <property type="term" value="F:pyruvate decarboxylase activity"/>
    <property type="evidence" value="ECO:0007669"/>
    <property type="project" value="TreeGrafter"/>
</dbReference>
<comment type="cofactor">
    <cofactor evidence="1">
        <name>a metal cation</name>
        <dbReference type="ChEBI" id="CHEBI:25213"/>
    </cofactor>
</comment>
<reference evidence="17 18" key="1">
    <citation type="submission" date="2014-06" db="EMBL/GenBank/DDBJ databases">
        <title>Functional and comparative genomic analyses of the Drosophila gut microbiota identify candidate symbiosis factors.</title>
        <authorList>
            <person name="Newell P.D."/>
            <person name="Chaston J.M."/>
            <person name="Douglas A.E."/>
        </authorList>
    </citation>
    <scope>NUCLEOTIDE SEQUENCE [LARGE SCALE GENOMIC DNA]</scope>
    <source>
        <strain evidence="17 18">DmCS_002</strain>
    </source>
</reference>
<comment type="cofactor">
    <cofactor evidence="2">
        <name>thiamine diphosphate</name>
        <dbReference type="ChEBI" id="CHEBI:58937"/>
    </cofactor>
</comment>
<dbReference type="GO" id="GO:0005829">
    <property type="term" value="C:cytosol"/>
    <property type="evidence" value="ECO:0007669"/>
    <property type="project" value="TreeGrafter"/>
</dbReference>
<keyword evidence="7" id="KW-0210">Decarboxylase</keyword>
<evidence type="ECO:0000256" key="8">
    <source>
        <dbReference type="ARBA" id="ARBA00022842"/>
    </source>
</evidence>
<dbReference type="InterPro" id="IPR011766">
    <property type="entry name" value="TPP_enzyme_TPP-bd"/>
</dbReference>
<evidence type="ECO:0000256" key="6">
    <source>
        <dbReference type="ARBA" id="ARBA00022723"/>
    </source>
</evidence>
<evidence type="ECO:0000256" key="13">
    <source>
        <dbReference type="RuleBase" id="RU362132"/>
    </source>
</evidence>
<dbReference type="OrthoDB" id="4494979at2"/>
<name>A0A0C1PZW0_9LACO</name>
<evidence type="ECO:0000256" key="12">
    <source>
        <dbReference type="PIRSR" id="PIRSR036565-2"/>
    </source>
</evidence>
<dbReference type="FunFam" id="3.40.50.970:FF:000019">
    <property type="entry name" value="Pyruvate decarboxylase isozyme"/>
    <property type="match status" value="1"/>
</dbReference>
<dbReference type="PANTHER" id="PTHR43452">
    <property type="entry name" value="PYRUVATE DECARBOXYLASE"/>
    <property type="match status" value="1"/>
</dbReference>
<dbReference type="SUPFAM" id="SSF52467">
    <property type="entry name" value="DHS-like NAD/FAD-binding domain"/>
    <property type="match status" value="1"/>
</dbReference>
<evidence type="ECO:0000313" key="18">
    <source>
        <dbReference type="Proteomes" id="UP000031397"/>
    </source>
</evidence>
<keyword evidence="18" id="KW-1185">Reference proteome</keyword>
<protein>
    <recommendedName>
        <fullName evidence="5">Alpha-keto-acid decarboxylase</fullName>
    </recommendedName>
</protein>
<comment type="caution">
    <text evidence="17">The sequence shown here is derived from an EMBL/GenBank/DDBJ whole genome shotgun (WGS) entry which is preliminary data.</text>
</comment>
<evidence type="ECO:0000256" key="2">
    <source>
        <dbReference type="ARBA" id="ARBA00001964"/>
    </source>
</evidence>
<dbReference type="InterPro" id="IPR029035">
    <property type="entry name" value="DHS-like_NAD/FAD-binding_dom"/>
</dbReference>
<evidence type="ECO:0000259" key="14">
    <source>
        <dbReference type="Pfam" id="PF00205"/>
    </source>
</evidence>
<dbReference type="GeneID" id="74913976"/>
<dbReference type="Gene3D" id="3.40.50.970">
    <property type="match status" value="2"/>
</dbReference>
<feature type="domain" description="Thiamine pyrophosphate enzyme central" evidence="14">
    <location>
        <begin position="198"/>
        <end position="311"/>
    </location>
</feature>
<dbReference type="Pfam" id="PF00205">
    <property type="entry name" value="TPP_enzyme_M"/>
    <property type="match status" value="1"/>
</dbReference>
<comment type="cofactor">
    <cofactor evidence="12">
        <name>Mg(2+)</name>
        <dbReference type="ChEBI" id="CHEBI:18420"/>
    </cofactor>
    <text evidence="12">Binds 1 Mg(2+) per subunit.</text>
</comment>
<evidence type="ECO:0000259" key="16">
    <source>
        <dbReference type="Pfam" id="PF02776"/>
    </source>
</evidence>
<dbReference type="InterPro" id="IPR012110">
    <property type="entry name" value="PDC/IPDC-like"/>
</dbReference>
<dbReference type="Proteomes" id="UP000031397">
    <property type="component" value="Unassembled WGS sequence"/>
</dbReference>
<feature type="binding site" evidence="11">
    <location>
        <position position="26"/>
    </location>
    <ligand>
        <name>pyruvate</name>
        <dbReference type="ChEBI" id="CHEBI:15361"/>
        <label>1</label>
        <note>substrate; ligand shared between two neighboring subunits</note>
    </ligand>
</feature>
<keyword evidence="6 12" id="KW-0479">Metal-binding</keyword>
<dbReference type="CDD" id="cd02005">
    <property type="entry name" value="TPP_PDC_IPDC"/>
    <property type="match status" value="1"/>
</dbReference>
<feature type="domain" description="Thiamine pyrophosphate enzyme TPP-binding" evidence="15">
    <location>
        <begin position="394"/>
        <end position="521"/>
    </location>
</feature>
<dbReference type="EMBL" id="JOJZ01000024">
    <property type="protein sequence ID" value="KID41173.1"/>
    <property type="molecule type" value="Genomic_DNA"/>
</dbReference>
<feature type="domain" description="Thiamine pyrophosphate enzyme N-terminal TPP-binding" evidence="16">
    <location>
        <begin position="3"/>
        <end position="106"/>
    </location>
</feature>
<evidence type="ECO:0000259" key="15">
    <source>
        <dbReference type="Pfam" id="PF02775"/>
    </source>
</evidence>
<dbReference type="InterPro" id="IPR012001">
    <property type="entry name" value="Thiamin_PyroP_enz_TPP-bd_dom"/>
</dbReference>
<evidence type="ECO:0000256" key="5">
    <source>
        <dbReference type="ARBA" id="ARBA00020054"/>
    </source>
</evidence>
<feature type="binding site" evidence="12">
    <location>
        <position position="464"/>
    </location>
    <ligand>
        <name>Mg(2+)</name>
        <dbReference type="ChEBI" id="CHEBI:18420"/>
    </ligand>
</feature>
<evidence type="ECO:0000256" key="3">
    <source>
        <dbReference type="ARBA" id="ARBA00002938"/>
    </source>
</evidence>
<proteinExistence type="inferred from homology"/>
<organism evidence="17 18">
    <name type="scientific">Fructilactobacillus fructivorans</name>
    <dbReference type="NCBI Taxonomy" id="1614"/>
    <lineage>
        <taxon>Bacteria</taxon>
        <taxon>Bacillati</taxon>
        <taxon>Bacillota</taxon>
        <taxon>Bacilli</taxon>
        <taxon>Lactobacillales</taxon>
        <taxon>Lactobacillaceae</taxon>
        <taxon>Fructilactobacillus</taxon>
    </lineage>
</organism>
<dbReference type="AlphaFoldDB" id="A0A0C1PZW0"/>
<dbReference type="InterPro" id="IPR029061">
    <property type="entry name" value="THDP-binding"/>
</dbReference>
<dbReference type="Pfam" id="PF02776">
    <property type="entry name" value="TPP_enzyme_N"/>
    <property type="match status" value="1"/>
</dbReference>
<dbReference type="FunFam" id="3.40.50.970:FF:000024">
    <property type="entry name" value="Pyruvate decarboxylase isozyme"/>
    <property type="match status" value="1"/>
</dbReference>
<evidence type="ECO:0000256" key="7">
    <source>
        <dbReference type="ARBA" id="ARBA00022793"/>
    </source>
</evidence>
<dbReference type="Pfam" id="PF02775">
    <property type="entry name" value="TPP_enzyme_C"/>
    <property type="match status" value="1"/>
</dbReference>
<dbReference type="Gene3D" id="3.40.50.1220">
    <property type="entry name" value="TPP-binding domain"/>
    <property type="match status" value="1"/>
</dbReference>
<evidence type="ECO:0000256" key="4">
    <source>
        <dbReference type="ARBA" id="ARBA00007812"/>
    </source>
</evidence>
<dbReference type="PATRIC" id="fig|1614.7.peg.1258"/>
<feature type="binding site" evidence="11">
    <location>
        <position position="154"/>
    </location>
    <ligand>
        <name>pyruvate</name>
        <dbReference type="ChEBI" id="CHEBI:15361"/>
        <label>2</label>
        <note>allosteric activator</note>
    </ligand>
</feature>
<evidence type="ECO:0000256" key="9">
    <source>
        <dbReference type="ARBA" id="ARBA00023052"/>
    </source>
</evidence>
<evidence type="ECO:0000256" key="10">
    <source>
        <dbReference type="ARBA" id="ARBA00023239"/>
    </source>
</evidence>
<dbReference type="CDD" id="cd07038">
    <property type="entry name" value="TPP_PYR_PDC_IPDC_like"/>
    <property type="match status" value="1"/>
</dbReference>
<keyword evidence="9 13" id="KW-0786">Thiamine pyrophosphate</keyword>
<feature type="binding site" evidence="12">
    <location>
        <position position="466"/>
    </location>
    <ligand>
        <name>Mg(2+)</name>
        <dbReference type="ChEBI" id="CHEBI:18420"/>
    </ligand>
</feature>
<keyword evidence="10 17" id="KW-0456">Lyase</keyword>
<keyword evidence="8 12" id="KW-0460">Magnesium</keyword>
<dbReference type="InterPro" id="IPR047213">
    <property type="entry name" value="TPP_PYR_PDC_IPDC-like"/>
</dbReference>
<gene>
    <name evidence="17" type="ORF">LfDm3_1319</name>
</gene>
<feature type="binding site" evidence="11">
    <location>
        <position position="113"/>
    </location>
    <ligand>
        <name>pyruvate</name>
        <dbReference type="ChEBI" id="CHEBI:15361"/>
        <label>1</label>
        <note>substrate; ligand shared between two neighboring subunits</note>
    </ligand>
</feature>
<dbReference type="GO" id="GO:0000949">
    <property type="term" value="P:aromatic amino acid family catabolic process to alcohol via Ehrlich pathway"/>
    <property type="evidence" value="ECO:0007669"/>
    <property type="project" value="TreeGrafter"/>
</dbReference>
<dbReference type="PIRSF" id="PIRSF036565">
    <property type="entry name" value="Pyruvt_ip_decrb"/>
    <property type="match status" value="1"/>
</dbReference>
<comment type="function">
    <text evidence="3">Decarboxylates branched-chain and aromatic alpha-keto acids to aldehydes.</text>
</comment>
<dbReference type="InterPro" id="IPR012000">
    <property type="entry name" value="Thiamin_PyroP_enz_cen_dom"/>
</dbReference>
<keyword evidence="17" id="KW-0670">Pyruvate</keyword>
<dbReference type="RefSeq" id="WP_039145143.1">
    <property type="nucleotide sequence ID" value="NZ_JOJZ01000024.1"/>
</dbReference>
<dbReference type="GO" id="GO:0000287">
    <property type="term" value="F:magnesium ion binding"/>
    <property type="evidence" value="ECO:0007669"/>
    <property type="project" value="InterPro"/>
</dbReference>
<comment type="similarity">
    <text evidence="4 13">Belongs to the TPP enzyme family.</text>
</comment>
<evidence type="ECO:0000256" key="11">
    <source>
        <dbReference type="PIRSR" id="PIRSR036565-1"/>
    </source>
</evidence>
<feature type="binding site" evidence="11">
    <location>
        <position position="470"/>
    </location>
    <ligand>
        <name>pyruvate</name>
        <dbReference type="ChEBI" id="CHEBI:15361"/>
        <label>1</label>
        <note>substrate; ligand shared between two neighboring subunits</note>
    </ligand>
</feature>